<dbReference type="InterPro" id="IPR029063">
    <property type="entry name" value="SAM-dependent_MTases_sf"/>
</dbReference>
<dbReference type="AlphaFoldDB" id="A0A432LX16"/>
<protein>
    <submittedName>
        <fullName evidence="1">Class I SAM-dependent methyltransferase</fullName>
    </submittedName>
</protein>
<organism evidence="1 2">
    <name type="scientific">Dyella dinghuensis</name>
    <dbReference type="NCBI Taxonomy" id="1920169"/>
    <lineage>
        <taxon>Bacteria</taxon>
        <taxon>Pseudomonadati</taxon>
        <taxon>Pseudomonadota</taxon>
        <taxon>Gammaproteobacteria</taxon>
        <taxon>Lysobacterales</taxon>
        <taxon>Rhodanobacteraceae</taxon>
        <taxon>Dyella</taxon>
    </lineage>
</organism>
<keyword evidence="1" id="KW-0808">Transferase</keyword>
<dbReference type="GO" id="GO:0032259">
    <property type="term" value="P:methylation"/>
    <property type="evidence" value="ECO:0007669"/>
    <property type="project" value="UniProtKB-KW"/>
</dbReference>
<dbReference type="OrthoDB" id="6065059at2"/>
<dbReference type="Pfam" id="PF13578">
    <property type="entry name" value="Methyltransf_24"/>
    <property type="match status" value="1"/>
</dbReference>
<evidence type="ECO:0000313" key="1">
    <source>
        <dbReference type="EMBL" id="RUL66621.1"/>
    </source>
</evidence>
<keyword evidence="2" id="KW-1185">Reference proteome</keyword>
<dbReference type="Gene3D" id="3.40.50.150">
    <property type="entry name" value="Vaccinia Virus protein VP39"/>
    <property type="match status" value="1"/>
</dbReference>
<sequence length="266" mass="30192">MWNIASNFPELLAARYQLGPIYGSEDICTLLYSLVRRERPEVVVELGTGMGVTTAWIAAAMKENGVGTLYTYDNGSHFQVPDVRNFLAVSPTGPIESLGRIAKQGTYEEFVLSLLDLCDVREHVVFRKTDIDLDNPTSLTADFEHKPIDLLFSDYMHSPDFVHNIVRAFLPRMASTSSIFIDSASSHVPSFLTLERMIECFNEQKIPKRIVQGMSESDVSITRQLLSESRFRLMHLMEKRDRAQNSTSWIRIEPVDTLPPVTSFFH</sequence>
<dbReference type="Proteomes" id="UP000267077">
    <property type="component" value="Unassembled WGS sequence"/>
</dbReference>
<dbReference type="SUPFAM" id="SSF53335">
    <property type="entry name" value="S-adenosyl-L-methionine-dependent methyltransferases"/>
    <property type="match status" value="1"/>
</dbReference>
<keyword evidence="1" id="KW-0489">Methyltransferase</keyword>
<name>A0A432LX16_9GAMM</name>
<dbReference type="EMBL" id="RYZR01000002">
    <property type="protein sequence ID" value="RUL66621.1"/>
    <property type="molecule type" value="Genomic_DNA"/>
</dbReference>
<dbReference type="GO" id="GO:0008168">
    <property type="term" value="F:methyltransferase activity"/>
    <property type="evidence" value="ECO:0007669"/>
    <property type="project" value="UniProtKB-KW"/>
</dbReference>
<reference evidence="1 2" key="1">
    <citation type="submission" date="2018-12" db="EMBL/GenBank/DDBJ databases">
        <title>Dyella dinghuensis sp. nov. DHOA06 and Dyella choica sp. nov. 4M-K27, isolated from forest soil.</title>
        <authorList>
            <person name="Qiu L.-H."/>
            <person name="Gao Z.-H."/>
        </authorList>
    </citation>
    <scope>NUCLEOTIDE SEQUENCE [LARGE SCALE GENOMIC DNA]</scope>
    <source>
        <strain evidence="1 2">DHOA06</strain>
    </source>
</reference>
<gene>
    <name evidence="1" type="ORF">EKH79_02035</name>
</gene>
<evidence type="ECO:0000313" key="2">
    <source>
        <dbReference type="Proteomes" id="UP000267077"/>
    </source>
</evidence>
<proteinExistence type="predicted"/>
<comment type="caution">
    <text evidence="1">The sequence shown here is derived from an EMBL/GenBank/DDBJ whole genome shotgun (WGS) entry which is preliminary data.</text>
</comment>
<dbReference type="RefSeq" id="WP_126672119.1">
    <property type="nucleotide sequence ID" value="NZ_RYZR01000002.1"/>
</dbReference>
<accession>A0A432LX16</accession>